<evidence type="ECO:0000256" key="3">
    <source>
        <dbReference type="ARBA" id="ARBA00022737"/>
    </source>
</evidence>
<dbReference type="InterPro" id="IPR055414">
    <property type="entry name" value="LRR_R13L4/SHOC2-like"/>
</dbReference>
<evidence type="ECO:0000256" key="2">
    <source>
        <dbReference type="ARBA" id="ARBA00022614"/>
    </source>
</evidence>
<feature type="domain" description="Disease resistance protein winged helix" evidence="9">
    <location>
        <begin position="445"/>
        <end position="513"/>
    </location>
</feature>
<reference evidence="11 12" key="1">
    <citation type="submission" date="2024-02" db="EMBL/GenBank/DDBJ databases">
        <title>High-quality chromosome-scale genome assembly of Pensacola bahiagrass (Paspalum notatum Flugge var. saurae).</title>
        <authorList>
            <person name="Vega J.M."/>
            <person name="Podio M."/>
            <person name="Orjuela J."/>
            <person name="Siena L.A."/>
            <person name="Pessino S.C."/>
            <person name="Combes M.C."/>
            <person name="Mariac C."/>
            <person name="Albertini E."/>
            <person name="Pupilli F."/>
            <person name="Ortiz J.P.A."/>
            <person name="Leblanc O."/>
        </authorList>
    </citation>
    <scope>NUCLEOTIDE SEQUENCE [LARGE SCALE GENOMIC DNA]</scope>
    <source>
        <strain evidence="11">R1</strain>
        <tissue evidence="11">Leaf</tissue>
    </source>
</reference>
<evidence type="ECO:0000256" key="4">
    <source>
        <dbReference type="ARBA" id="ARBA00022741"/>
    </source>
</evidence>
<evidence type="ECO:0000256" key="6">
    <source>
        <dbReference type="ARBA" id="ARBA00023054"/>
    </source>
</evidence>
<dbReference type="InterPro" id="IPR027417">
    <property type="entry name" value="P-loop_NTPase"/>
</dbReference>
<keyword evidence="12" id="KW-1185">Reference proteome</keyword>
<sequence length="1076" mass="121579">MADLVMGAMPSLIPKLSELLKEEYNLQTGVKEKVRSLTVELEHSQAALRKVAQVPWDELDEQVKLWAREVRESSYDMEDVLDTFFVHVQGRDSPEHEHQKGSLKSLGKKMANLFMKSKARREVSVGVKDIMTHLDEVTKRCCRYKVDDIVAKPATTSSMVDPRLAAMYNKVNNLVGIDKSSSELISMLQPLQRGSVLNANAKMKIVSVVGVGGLGKTTLAKAVYDKHKGEFDRTAFVPVGRNPDLKKVIQQILIGLDKGRYMQFNFGQFSEIYQFIDELRGFLLQNKRHFIVIDDMWEIQSWDTIKLAIDDENNCGGRIIVTTRKMEVATKAGEVYKLQPLSDDSSIELFYTRMCGDEGSHVDNKPDEISNKILKKCGGIPLAVITMASLLAEKPRDKWYEMYKTIGFGQKDSKEDENTTMKILSFSYYDLPSHLRTCLLYLSAFPEDSIIYKGALIWKWIAEGFVHEQQGIWLFETGEGYFNDLVNRSLIQEVEKDYVNIGCRVHDIVLDFIRSMSHEENFFTILDDNGQYTPSNSPPVRRLAHHNMCMRQTTTQKINNHLTEAMQTVRSFSAQGSAIESWAPLCSFRLLRVLAIEKCNHFLGCHLRVEHVGHLLHLRYFSLRGAFIQRIPEEIGGLRFLQTLDLEGCYISELPSGSSLPIQLVCLRISFDDCSGPAANTGEVGWVGRLTSLEELSIINERCRWKELGSLRKLRVLNANISVDDAESVRDFVDSLRHLDKLQHLGININRGICKSELEAARFVLPRTLRYFNIPFDIKFRKLPPCINPWGLPSLSHLEIRLGDVDEQDLRNLGGLPELRHLCLTVDQCPAGISNIIINDSSRNVVCYFPKLRSFELQGAMVLLFVVAANNNNNNKEKDKRKVVSFHLWDGWSDISVPLSDSMGDELRRSMSAATGDDHENKEEGSIFIIGKEAGATTAAPRRLRLRFMPSLQVLRFDICGKAAVERRYCDNLMGWEHLSSLREIRVDVYKPSAAPAAAAELELEKVKVSLRRAADEHPNRPTLDVIKYAIPARFIQNLRRLQAPPPAAAAQSVYLAPPVPPLHAAVSSPARVAPP</sequence>
<dbReference type="FunFam" id="1.10.10.10:FF:000322">
    <property type="entry name" value="Probable disease resistance protein At1g63360"/>
    <property type="match status" value="1"/>
</dbReference>
<organism evidence="11 12">
    <name type="scientific">Paspalum notatum var. saurae</name>
    <dbReference type="NCBI Taxonomy" id="547442"/>
    <lineage>
        <taxon>Eukaryota</taxon>
        <taxon>Viridiplantae</taxon>
        <taxon>Streptophyta</taxon>
        <taxon>Embryophyta</taxon>
        <taxon>Tracheophyta</taxon>
        <taxon>Spermatophyta</taxon>
        <taxon>Magnoliopsida</taxon>
        <taxon>Liliopsida</taxon>
        <taxon>Poales</taxon>
        <taxon>Poaceae</taxon>
        <taxon>PACMAD clade</taxon>
        <taxon>Panicoideae</taxon>
        <taxon>Andropogonodae</taxon>
        <taxon>Paspaleae</taxon>
        <taxon>Paspalinae</taxon>
        <taxon>Paspalum</taxon>
    </lineage>
</organism>
<dbReference type="PANTHER" id="PTHR23155:SF1116">
    <property type="entry name" value="OS12G0273300 PROTEIN"/>
    <property type="match status" value="1"/>
</dbReference>
<evidence type="ECO:0000313" key="12">
    <source>
        <dbReference type="Proteomes" id="UP001341281"/>
    </source>
</evidence>
<dbReference type="SUPFAM" id="SSF52540">
    <property type="entry name" value="P-loop containing nucleoside triphosphate hydrolases"/>
    <property type="match status" value="1"/>
</dbReference>
<dbReference type="PANTHER" id="PTHR23155">
    <property type="entry name" value="DISEASE RESISTANCE PROTEIN RP"/>
    <property type="match status" value="1"/>
</dbReference>
<feature type="domain" description="Disease resistance R13L4/SHOC-2-like LRR" evidence="10">
    <location>
        <begin position="569"/>
        <end position="867"/>
    </location>
</feature>
<keyword evidence="2" id="KW-0433">Leucine-rich repeat</keyword>
<dbReference type="Gene3D" id="3.40.50.300">
    <property type="entry name" value="P-loop containing nucleotide triphosphate hydrolases"/>
    <property type="match status" value="1"/>
</dbReference>
<dbReference type="SUPFAM" id="SSF52058">
    <property type="entry name" value="L domain-like"/>
    <property type="match status" value="1"/>
</dbReference>
<dbReference type="Gene3D" id="3.80.10.10">
    <property type="entry name" value="Ribonuclease Inhibitor"/>
    <property type="match status" value="1"/>
</dbReference>
<dbReference type="Proteomes" id="UP001341281">
    <property type="component" value="Chromosome 01"/>
</dbReference>
<evidence type="ECO:0000256" key="1">
    <source>
        <dbReference type="ARBA" id="ARBA00008894"/>
    </source>
</evidence>
<evidence type="ECO:0000259" key="8">
    <source>
        <dbReference type="Pfam" id="PF18052"/>
    </source>
</evidence>
<dbReference type="Pfam" id="PF00931">
    <property type="entry name" value="NB-ARC"/>
    <property type="match status" value="1"/>
</dbReference>
<proteinExistence type="inferred from homology"/>
<evidence type="ECO:0000259" key="7">
    <source>
        <dbReference type="Pfam" id="PF00931"/>
    </source>
</evidence>
<dbReference type="Pfam" id="PF23559">
    <property type="entry name" value="WHD_DRP"/>
    <property type="match status" value="1"/>
</dbReference>
<dbReference type="Pfam" id="PF23598">
    <property type="entry name" value="LRR_14"/>
    <property type="match status" value="1"/>
</dbReference>
<name>A0AAQ3SHD9_PASNO</name>
<dbReference type="InterPro" id="IPR044974">
    <property type="entry name" value="Disease_R_plants"/>
</dbReference>
<accession>A0AAQ3SHD9</accession>
<dbReference type="EMBL" id="CP144745">
    <property type="protein sequence ID" value="WVZ48975.1"/>
    <property type="molecule type" value="Genomic_DNA"/>
</dbReference>
<protein>
    <recommendedName>
        <fullName evidence="13">AAA+ ATPase domain-containing protein</fullName>
    </recommendedName>
</protein>
<evidence type="ECO:0008006" key="13">
    <source>
        <dbReference type="Google" id="ProtNLM"/>
    </source>
</evidence>
<evidence type="ECO:0000259" key="10">
    <source>
        <dbReference type="Pfam" id="PF23598"/>
    </source>
</evidence>
<dbReference type="Gene3D" id="1.10.8.430">
    <property type="entry name" value="Helical domain of apoptotic protease-activating factors"/>
    <property type="match status" value="1"/>
</dbReference>
<keyword evidence="4" id="KW-0547">Nucleotide-binding</keyword>
<dbReference type="InterPro" id="IPR058922">
    <property type="entry name" value="WHD_DRP"/>
</dbReference>
<dbReference type="InterPro" id="IPR036388">
    <property type="entry name" value="WH-like_DNA-bd_sf"/>
</dbReference>
<keyword evidence="3" id="KW-0677">Repeat</keyword>
<dbReference type="GO" id="GO:0042742">
    <property type="term" value="P:defense response to bacterium"/>
    <property type="evidence" value="ECO:0007669"/>
    <property type="project" value="UniProtKB-ARBA"/>
</dbReference>
<comment type="similarity">
    <text evidence="1">Belongs to the disease resistance NB-LRR family.</text>
</comment>
<dbReference type="AlphaFoldDB" id="A0AAQ3SHD9"/>
<keyword evidence="5" id="KW-0611">Plant defense</keyword>
<dbReference type="InterPro" id="IPR001611">
    <property type="entry name" value="Leu-rich_rpt"/>
</dbReference>
<feature type="domain" description="Disease resistance N-terminal" evidence="8">
    <location>
        <begin position="8"/>
        <end position="96"/>
    </location>
</feature>
<gene>
    <name evidence="11" type="ORF">U9M48_000360</name>
</gene>
<dbReference type="PROSITE" id="PS51450">
    <property type="entry name" value="LRR"/>
    <property type="match status" value="1"/>
</dbReference>
<feature type="domain" description="NB-ARC" evidence="7">
    <location>
        <begin position="198"/>
        <end position="351"/>
    </location>
</feature>
<dbReference type="GO" id="GO:0002758">
    <property type="term" value="P:innate immune response-activating signaling pathway"/>
    <property type="evidence" value="ECO:0007669"/>
    <property type="project" value="UniProtKB-ARBA"/>
</dbReference>
<dbReference type="InterPro" id="IPR041118">
    <property type="entry name" value="Rx_N"/>
</dbReference>
<dbReference type="Gene3D" id="1.10.10.10">
    <property type="entry name" value="Winged helix-like DNA-binding domain superfamily/Winged helix DNA-binding domain"/>
    <property type="match status" value="1"/>
</dbReference>
<evidence type="ECO:0000256" key="5">
    <source>
        <dbReference type="ARBA" id="ARBA00022821"/>
    </source>
</evidence>
<dbReference type="Pfam" id="PF18052">
    <property type="entry name" value="Rx_N"/>
    <property type="match status" value="1"/>
</dbReference>
<keyword evidence="6" id="KW-0175">Coiled coil</keyword>
<dbReference type="GO" id="GO:0043531">
    <property type="term" value="F:ADP binding"/>
    <property type="evidence" value="ECO:0007669"/>
    <property type="project" value="InterPro"/>
</dbReference>
<dbReference type="InterPro" id="IPR002182">
    <property type="entry name" value="NB-ARC"/>
</dbReference>
<evidence type="ECO:0000313" key="11">
    <source>
        <dbReference type="EMBL" id="WVZ48975.1"/>
    </source>
</evidence>
<dbReference type="Gene3D" id="1.20.5.4130">
    <property type="match status" value="1"/>
</dbReference>
<dbReference type="InterPro" id="IPR038005">
    <property type="entry name" value="RX-like_CC"/>
</dbReference>
<dbReference type="InterPro" id="IPR042197">
    <property type="entry name" value="Apaf_helical"/>
</dbReference>
<evidence type="ECO:0000259" key="9">
    <source>
        <dbReference type="Pfam" id="PF23559"/>
    </source>
</evidence>
<dbReference type="CDD" id="cd14798">
    <property type="entry name" value="RX-CC_like"/>
    <property type="match status" value="1"/>
</dbReference>
<dbReference type="InterPro" id="IPR032675">
    <property type="entry name" value="LRR_dom_sf"/>
</dbReference>
<dbReference type="GO" id="GO:0009626">
    <property type="term" value="P:plant-type hypersensitive response"/>
    <property type="evidence" value="ECO:0007669"/>
    <property type="project" value="UniProtKB-ARBA"/>
</dbReference>
<dbReference type="PRINTS" id="PR00364">
    <property type="entry name" value="DISEASERSIST"/>
</dbReference>